<dbReference type="EMBL" id="LXQA011200613">
    <property type="protein sequence ID" value="MCI88718.1"/>
    <property type="molecule type" value="Genomic_DNA"/>
</dbReference>
<evidence type="ECO:0000313" key="1">
    <source>
        <dbReference type="EMBL" id="MCI88718.1"/>
    </source>
</evidence>
<protein>
    <submittedName>
        <fullName evidence="1">Uncharacterized protein</fullName>
    </submittedName>
</protein>
<name>A0A392VJY4_9FABA</name>
<proteinExistence type="predicted"/>
<keyword evidence="2" id="KW-1185">Reference proteome</keyword>
<comment type="caution">
    <text evidence="1">The sequence shown here is derived from an EMBL/GenBank/DDBJ whole genome shotgun (WGS) entry which is preliminary data.</text>
</comment>
<dbReference type="AlphaFoldDB" id="A0A392VJY4"/>
<evidence type="ECO:0000313" key="2">
    <source>
        <dbReference type="Proteomes" id="UP000265520"/>
    </source>
</evidence>
<reference evidence="1 2" key="1">
    <citation type="journal article" date="2018" name="Front. Plant Sci.">
        <title>Red Clover (Trifolium pratense) and Zigzag Clover (T. medium) - A Picture of Genomic Similarities and Differences.</title>
        <authorList>
            <person name="Dluhosova J."/>
            <person name="Istvanek J."/>
            <person name="Nedelnik J."/>
            <person name="Repkova J."/>
        </authorList>
    </citation>
    <scope>NUCLEOTIDE SEQUENCE [LARGE SCALE GENOMIC DNA]</scope>
    <source>
        <strain evidence="2">cv. 10/8</strain>
        <tissue evidence="1">Leaf</tissue>
    </source>
</reference>
<feature type="non-terminal residue" evidence="1">
    <location>
        <position position="31"/>
    </location>
</feature>
<organism evidence="1 2">
    <name type="scientific">Trifolium medium</name>
    <dbReference type="NCBI Taxonomy" id="97028"/>
    <lineage>
        <taxon>Eukaryota</taxon>
        <taxon>Viridiplantae</taxon>
        <taxon>Streptophyta</taxon>
        <taxon>Embryophyta</taxon>
        <taxon>Tracheophyta</taxon>
        <taxon>Spermatophyta</taxon>
        <taxon>Magnoliopsida</taxon>
        <taxon>eudicotyledons</taxon>
        <taxon>Gunneridae</taxon>
        <taxon>Pentapetalae</taxon>
        <taxon>rosids</taxon>
        <taxon>fabids</taxon>
        <taxon>Fabales</taxon>
        <taxon>Fabaceae</taxon>
        <taxon>Papilionoideae</taxon>
        <taxon>50 kb inversion clade</taxon>
        <taxon>NPAAA clade</taxon>
        <taxon>Hologalegina</taxon>
        <taxon>IRL clade</taxon>
        <taxon>Trifolieae</taxon>
        <taxon>Trifolium</taxon>
    </lineage>
</organism>
<dbReference type="Proteomes" id="UP000265520">
    <property type="component" value="Unassembled WGS sequence"/>
</dbReference>
<sequence length="31" mass="3409">MGCVLTAIRNGPVNTDVVAVPFFYLPMKKKV</sequence>
<accession>A0A392VJY4</accession>